<reference evidence="3" key="1">
    <citation type="journal article" date="2022" name="bioRxiv">
        <title>Sequencing and chromosome-scale assembly of the giantPleurodeles waltlgenome.</title>
        <authorList>
            <person name="Brown T."/>
            <person name="Elewa A."/>
            <person name="Iarovenko S."/>
            <person name="Subramanian E."/>
            <person name="Araus A.J."/>
            <person name="Petzold A."/>
            <person name="Susuki M."/>
            <person name="Suzuki K.-i.T."/>
            <person name="Hayashi T."/>
            <person name="Toyoda A."/>
            <person name="Oliveira C."/>
            <person name="Osipova E."/>
            <person name="Leigh N.D."/>
            <person name="Simon A."/>
            <person name="Yun M.H."/>
        </authorList>
    </citation>
    <scope>NUCLEOTIDE SEQUENCE</scope>
    <source>
        <strain evidence="3">20211129_DDA</strain>
        <tissue evidence="3">Liver</tissue>
    </source>
</reference>
<comment type="caution">
    <text evidence="3">The sequence shown here is derived from an EMBL/GenBank/DDBJ whole genome shotgun (WGS) entry which is preliminary data.</text>
</comment>
<protein>
    <submittedName>
        <fullName evidence="3">Uncharacterized protein</fullName>
    </submittedName>
</protein>
<sequence length="317" mass="35654">MHSLHRGGKIVGHQAGTTEPGSPRGDRRSARVATGTSMHGPLDRRILQDESMQPLLCDRILPASPTRSTQLLHDLTPEERREEREFQLQMAKLQIEAERAEAAAERALAEKKLLLAHELSLQELDIKSRQSDSSSDGGSIHAGPAGERKGGAPERGGISPFELLYGYPVRGPLSIVKVGWEKAPKKPPQDVVSYMLALHNQTQHFWKQAKSNLEASQEVMKEWYDQKATLVEFSPGDKVWVMEPVEPRALQDRWTGPFEIKERKGEATYLVDFKIPRNLLRVLHHTRLKPHFERTGVTMLLVTDDGMEEESGREEVG</sequence>
<keyword evidence="1" id="KW-0175">Coiled coil</keyword>
<keyword evidence="4" id="KW-1185">Reference proteome</keyword>
<dbReference type="Proteomes" id="UP001066276">
    <property type="component" value="Chromosome 7"/>
</dbReference>
<feature type="region of interest" description="Disordered" evidence="2">
    <location>
        <begin position="127"/>
        <end position="154"/>
    </location>
</feature>
<feature type="coiled-coil region" evidence="1">
    <location>
        <begin position="83"/>
        <end position="117"/>
    </location>
</feature>
<gene>
    <name evidence="3" type="ORF">NDU88_003632</name>
</gene>
<evidence type="ECO:0000256" key="1">
    <source>
        <dbReference type="SAM" id="Coils"/>
    </source>
</evidence>
<evidence type="ECO:0000313" key="3">
    <source>
        <dbReference type="EMBL" id="KAJ1125197.1"/>
    </source>
</evidence>
<dbReference type="AlphaFoldDB" id="A0AAV7PCR8"/>
<name>A0AAV7PCR8_PLEWA</name>
<evidence type="ECO:0000256" key="2">
    <source>
        <dbReference type="SAM" id="MobiDB-lite"/>
    </source>
</evidence>
<evidence type="ECO:0000313" key="4">
    <source>
        <dbReference type="Proteomes" id="UP001066276"/>
    </source>
</evidence>
<organism evidence="3 4">
    <name type="scientific">Pleurodeles waltl</name>
    <name type="common">Iberian ribbed newt</name>
    <dbReference type="NCBI Taxonomy" id="8319"/>
    <lineage>
        <taxon>Eukaryota</taxon>
        <taxon>Metazoa</taxon>
        <taxon>Chordata</taxon>
        <taxon>Craniata</taxon>
        <taxon>Vertebrata</taxon>
        <taxon>Euteleostomi</taxon>
        <taxon>Amphibia</taxon>
        <taxon>Batrachia</taxon>
        <taxon>Caudata</taxon>
        <taxon>Salamandroidea</taxon>
        <taxon>Salamandridae</taxon>
        <taxon>Pleurodelinae</taxon>
        <taxon>Pleurodeles</taxon>
    </lineage>
</organism>
<proteinExistence type="predicted"/>
<feature type="region of interest" description="Disordered" evidence="2">
    <location>
        <begin position="1"/>
        <end position="47"/>
    </location>
</feature>
<dbReference type="EMBL" id="JANPWB010000011">
    <property type="protein sequence ID" value="KAJ1125197.1"/>
    <property type="molecule type" value="Genomic_DNA"/>
</dbReference>
<accession>A0AAV7PCR8</accession>